<dbReference type="EMBL" id="BFAV01000060">
    <property type="protein sequence ID" value="GBF32830.1"/>
    <property type="molecule type" value="Genomic_DNA"/>
</dbReference>
<dbReference type="AlphaFoldDB" id="A0A2L2X9U7"/>
<accession>A0A2L2X9U7</accession>
<protein>
    <submittedName>
        <fullName evidence="2">Uncharacterized protein</fullName>
    </submittedName>
</protein>
<organism evidence="2 3">
    <name type="scientific">Desulfocucumis palustris</name>
    <dbReference type="NCBI Taxonomy" id="1898651"/>
    <lineage>
        <taxon>Bacteria</taxon>
        <taxon>Bacillati</taxon>
        <taxon>Bacillota</taxon>
        <taxon>Clostridia</taxon>
        <taxon>Eubacteriales</taxon>
        <taxon>Desulfocucumaceae</taxon>
        <taxon>Desulfocucumis</taxon>
    </lineage>
</organism>
<feature type="compositionally biased region" description="Basic and acidic residues" evidence="1">
    <location>
        <begin position="76"/>
        <end position="95"/>
    </location>
</feature>
<dbReference type="Proteomes" id="UP000239549">
    <property type="component" value="Unassembled WGS sequence"/>
</dbReference>
<feature type="region of interest" description="Disordered" evidence="1">
    <location>
        <begin position="52"/>
        <end position="95"/>
    </location>
</feature>
<evidence type="ECO:0000313" key="2">
    <source>
        <dbReference type="EMBL" id="GBF32830.1"/>
    </source>
</evidence>
<evidence type="ECO:0000256" key="1">
    <source>
        <dbReference type="SAM" id="MobiDB-lite"/>
    </source>
</evidence>
<proteinExistence type="predicted"/>
<comment type="caution">
    <text evidence="2">The sequence shown here is derived from an EMBL/GenBank/DDBJ whole genome shotgun (WGS) entry which is preliminary data.</text>
</comment>
<name>A0A2L2X9U7_9FIRM</name>
<sequence>MFIPMLLAITGNGDDVEKKLEDLMNFIQTTQAAVQSLRSGMETFHAGFSKINQSSAPHFKPAGPEPAKTTVNKPAAPEEEKDKFKENDNDKADTD</sequence>
<reference evidence="3" key="1">
    <citation type="submission" date="2018-02" db="EMBL/GenBank/DDBJ databases">
        <title>Genome sequence of Desulfocucumis palustris strain NAW-5.</title>
        <authorList>
            <person name="Watanabe M."/>
            <person name="Kojima H."/>
            <person name="Fukui M."/>
        </authorList>
    </citation>
    <scope>NUCLEOTIDE SEQUENCE [LARGE SCALE GENOMIC DNA]</scope>
    <source>
        <strain evidence="3">NAW-5</strain>
    </source>
</reference>
<evidence type="ECO:0000313" key="3">
    <source>
        <dbReference type="Proteomes" id="UP000239549"/>
    </source>
</evidence>
<gene>
    <name evidence="2" type="ORF">DCCM_1026</name>
</gene>
<keyword evidence="3" id="KW-1185">Reference proteome</keyword>